<dbReference type="SMART" id="SM01321">
    <property type="entry name" value="Y1_Tnp"/>
    <property type="match status" value="1"/>
</dbReference>
<accession>A0A0G0S719</accession>
<feature type="domain" description="Transposase IS200-like" evidence="1">
    <location>
        <begin position="9"/>
        <end position="152"/>
    </location>
</feature>
<protein>
    <recommendedName>
        <fullName evidence="1">Transposase IS200-like domain-containing protein</fullName>
    </recommendedName>
</protein>
<dbReference type="Proteomes" id="UP000034793">
    <property type="component" value="Unassembled WGS sequence"/>
</dbReference>
<name>A0A0G0S719_9BACT</name>
<reference evidence="2 3" key="1">
    <citation type="journal article" date="2015" name="Nature">
        <title>rRNA introns, odd ribosomes, and small enigmatic genomes across a large radiation of phyla.</title>
        <authorList>
            <person name="Brown C.T."/>
            <person name="Hug L.A."/>
            <person name="Thomas B.C."/>
            <person name="Sharon I."/>
            <person name="Castelle C.J."/>
            <person name="Singh A."/>
            <person name="Wilkins M.J."/>
            <person name="Williams K.H."/>
            <person name="Banfield J.F."/>
        </authorList>
    </citation>
    <scope>NUCLEOTIDE SEQUENCE [LARGE SCALE GENOMIC DNA]</scope>
</reference>
<evidence type="ECO:0000259" key="1">
    <source>
        <dbReference type="SMART" id="SM01321"/>
    </source>
</evidence>
<dbReference type="EMBL" id="LBXL01000005">
    <property type="protein sequence ID" value="KKR30540.1"/>
    <property type="molecule type" value="Genomic_DNA"/>
</dbReference>
<dbReference type="PANTHER" id="PTHR34322">
    <property type="entry name" value="TRANSPOSASE, Y1_TNP DOMAIN-CONTAINING"/>
    <property type="match status" value="1"/>
</dbReference>
<dbReference type="GO" id="GO:0004803">
    <property type="term" value="F:transposase activity"/>
    <property type="evidence" value="ECO:0007669"/>
    <property type="project" value="InterPro"/>
</dbReference>
<dbReference type="PANTHER" id="PTHR34322:SF2">
    <property type="entry name" value="TRANSPOSASE IS200-LIKE DOMAIN-CONTAINING PROTEIN"/>
    <property type="match status" value="1"/>
</dbReference>
<dbReference type="SUPFAM" id="SSF143422">
    <property type="entry name" value="Transposase IS200-like"/>
    <property type="match status" value="1"/>
</dbReference>
<evidence type="ECO:0000313" key="2">
    <source>
        <dbReference type="EMBL" id="KKR30540.1"/>
    </source>
</evidence>
<comment type="caution">
    <text evidence="2">The sequence shown here is derived from an EMBL/GenBank/DDBJ whole genome shotgun (WGS) entry which is preliminary data.</text>
</comment>
<dbReference type="Pfam" id="PF01797">
    <property type="entry name" value="Y1_Tnp"/>
    <property type="match status" value="1"/>
</dbReference>
<proteinExistence type="predicted"/>
<gene>
    <name evidence="2" type="ORF">UT61_C0005G0021</name>
</gene>
<organism evidence="2 3">
    <name type="scientific">Candidatus Woesebacteria bacterium GW2011_GWA1_39_8</name>
    <dbReference type="NCBI Taxonomy" id="1618552"/>
    <lineage>
        <taxon>Bacteria</taxon>
        <taxon>Candidatus Woeseibacteriota</taxon>
    </lineage>
</organism>
<evidence type="ECO:0000313" key="3">
    <source>
        <dbReference type="Proteomes" id="UP000034793"/>
    </source>
</evidence>
<dbReference type="GO" id="GO:0006313">
    <property type="term" value="P:DNA transposition"/>
    <property type="evidence" value="ECO:0007669"/>
    <property type="project" value="InterPro"/>
</dbReference>
<dbReference type="AlphaFoldDB" id="A0A0G0S719"/>
<dbReference type="GO" id="GO:0003677">
    <property type="term" value="F:DNA binding"/>
    <property type="evidence" value="ECO:0007669"/>
    <property type="project" value="InterPro"/>
</dbReference>
<dbReference type="InterPro" id="IPR036515">
    <property type="entry name" value="Transposase_17_sf"/>
</dbReference>
<sequence length="223" mass="26457">MPRRKTPIVTGQVYHIFNRGVNKQPIFFAPKNYQRATDTIRYYLIHKPPLAYSKFIKLPENIKNEVILNLSKMEKGVEIISYVLMPNHYHLLLRQLIDGAAMVFVRNFQISITKYVNKRFDRTGPLLQGQFKSVLIEDDEQLLHVNRYIHLNPHTSFIVKDLDELRSYMWSSLPEYLGLIKEGFCSNKLILSHFQNITKYWDFVSNQADYQRELDRIKHLVLE</sequence>
<dbReference type="Gene3D" id="3.30.70.1290">
    <property type="entry name" value="Transposase IS200-like"/>
    <property type="match status" value="1"/>
</dbReference>
<dbReference type="InterPro" id="IPR002686">
    <property type="entry name" value="Transposase_17"/>
</dbReference>